<dbReference type="PROSITE" id="PS50995">
    <property type="entry name" value="HTH_MARR_2"/>
    <property type="match status" value="1"/>
</dbReference>
<dbReference type="GO" id="GO:0006950">
    <property type="term" value="P:response to stress"/>
    <property type="evidence" value="ECO:0007669"/>
    <property type="project" value="TreeGrafter"/>
</dbReference>
<evidence type="ECO:0000313" key="3">
    <source>
        <dbReference type="EMBL" id="APT58739.1"/>
    </source>
</evidence>
<dbReference type="Pfam" id="PF01047">
    <property type="entry name" value="MarR"/>
    <property type="match status" value="1"/>
</dbReference>
<dbReference type="InterPro" id="IPR000835">
    <property type="entry name" value="HTH_MarR-typ"/>
</dbReference>
<evidence type="ECO:0000259" key="2">
    <source>
        <dbReference type="PROSITE" id="PS50995"/>
    </source>
</evidence>
<reference evidence="3 4" key="1">
    <citation type="submission" date="2016-05" db="EMBL/GenBank/DDBJ databases">
        <title>Complete Genome and Methylome Analysis of Psychrotrophic Bacterial Isolates from Antarctic Lake Untersee.</title>
        <authorList>
            <person name="Fomenkov A."/>
            <person name="Akimov V.N."/>
            <person name="Vasilyeva L.V."/>
            <person name="Andersen D."/>
            <person name="Vincze T."/>
            <person name="Roberts R.J."/>
        </authorList>
    </citation>
    <scope>NUCLEOTIDE SEQUENCE [LARGE SCALE GENOMIC DNA]</scope>
    <source>
        <strain evidence="3 4">U14-5</strain>
    </source>
</reference>
<dbReference type="InterPro" id="IPR036388">
    <property type="entry name" value="WH-like_DNA-bd_sf"/>
</dbReference>
<dbReference type="RefSeq" id="WP_075799493.1">
    <property type="nucleotide sequence ID" value="NZ_CP015583.1"/>
</dbReference>
<name>A0A1L7AJ70_9PROT</name>
<feature type="domain" description="HTH marR-type" evidence="2">
    <location>
        <begin position="45"/>
        <end position="177"/>
    </location>
</feature>
<organism evidence="3 4">
    <name type="scientific">Roseomonas gilardii</name>
    <dbReference type="NCBI Taxonomy" id="257708"/>
    <lineage>
        <taxon>Bacteria</taxon>
        <taxon>Pseudomonadati</taxon>
        <taxon>Pseudomonadota</taxon>
        <taxon>Alphaproteobacteria</taxon>
        <taxon>Acetobacterales</taxon>
        <taxon>Roseomonadaceae</taxon>
        <taxon>Roseomonas</taxon>
    </lineage>
</organism>
<dbReference type="STRING" id="257708.RGI145_18145"/>
<feature type="region of interest" description="Disordered" evidence="1">
    <location>
        <begin position="1"/>
        <end position="42"/>
    </location>
</feature>
<dbReference type="eggNOG" id="COG1846">
    <property type="taxonomic scope" value="Bacteria"/>
</dbReference>
<dbReference type="AlphaFoldDB" id="A0A1L7AJ70"/>
<sequence>MAPLRASRPGAPMPAEEEAATSGDSPPAPPPPGRPDGETGLGGLEEMLGFNLRLAQEASFAAFARRTGQSDLRPGRFAILRIIAANSGLSQTALSAAAGRDKSTLTPALADLEKRGLIQRRRAPRDRRSYALFVTAEGEAVLRALSGHAAAHDAALDALVGPEQRAMFLAILRRIAAGIG</sequence>
<proteinExistence type="predicted"/>
<dbReference type="Gene3D" id="1.10.10.10">
    <property type="entry name" value="Winged helix-like DNA-binding domain superfamily/Winged helix DNA-binding domain"/>
    <property type="match status" value="1"/>
</dbReference>
<dbReference type="KEGG" id="rgi:RGI145_18145"/>
<dbReference type="PANTHER" id="PTHR33164">
    <property type="entry name" value="TRANSCRIPTIONAL REGULATOR, MARR FAMILY"/>
    <property type="match status" value="1"/>
</dbReference>
<dbReference type="Proteomes" id="UP000185494">
    <property type="component" value="Chromosome 1"/>
</dbReference>
<protein>
    <submittedName>
        <fullName evidence="3">MarR family transcriptional regulator</fullName>
    </submittedName>
</protein>
<evidence type="ECO:0000256" key="1">
    <source>
        <dbReference type="SAM" id="MobiDB-lite"/>
    </source>
</evidence>
<dbReference type="InterPro" id="IPR039422">
    <property type="entry name" value="MarR/SlyA-like"/>
</dbReference>
<evidence type="ECO:0000313" key="4">
    <source>
        <dbReference type="Proteomes" id="UP000185494"/>
    </source>
</evidence>
<gene>
    <name evidence="3" type="ORF">RGI145_18145</name>
</gene>
<dbReference type="SUPFAM" id="SSF46785">
    <property type="entry name" value="Winged helix' DNA-binding domain"/>
    <property type="match status" value="1"/>
</dbReference>
<accession>A0A1L7AJ70</accession>
<dbReference type="SMART" id="SM00347">
    <property type="entry name" value="HTH_MARR"/>
    <property type="match status" value="1"/>
</dbReference>
<dbReference type="GO" id="GO:0003700">
    <property type="term" value="F:DNA-binding transcription factor activity"/>
    <property type="evidence" value="ECO:0007669"/>
    <property type="project" value="InterPro"/>
</dbReference>
<dbReference type="EMBL" id="CP015583">
    <property type="protein sequence ID" value="APT58739.1"/>
    <property type="molecule type" value="Genomic_DNA"/>
</dbReference>
<dbReference type="PANTHER" id="PTHR33164:SF89">
    <property type="entry name" value="MARR FAMILY REGULATORY PROTEIN"/>
    <property type="match status" value="1"/>
</dbReference>
<dbReference type="InterPro" id="IPR036390">
    <property type="entry name" value="WH_DNA-bd_sf"/>
</dbReference>
<dbReference type="PRINTS" id="PR00598">
    <property type="entry name" value="HTHMARR"/>
</dbReference>